<sequence>MGLVSIWATEGADTETSSGVKSGASKSEKQHTLESKWSKPITSTSKIESKWASSGSESKRDAYSPSKKNRRDKSSSNDSIEKTHFNKTDGHKAQGNKHHRDKEFRRRNPKDRGSRPARGEQDAYEEPESSHVDDSDEETVVSDKLFPKGPLTESARSLASRITLASKGGEAETDDATVWEEVDDDDEEEEEEMKQKMPSRGKSLAERLDNSRIKDAKQKSIGGSKSKTLDRRGMKKELHRQFKDHSSRSTKSHTTNPSDDQATKEKEEKEKQELLKMIEEFESQKIDWASFDE</sequence>
<feature type="compositionally biased region" description="Basic and acidic residues" evidence="1">
    <location>
        <begin position="26"/>
        <end position="37"/>
    </location>
</feature>
<name>A0A8H7ZIU1_9ASCO</name>
<feature type="compositionally biased region" description="Basic and acidic residues" evidence="1">
    <location>
        <begin position="72"/>
        <end position="92"/>
    </location>
</feature>
<feature type="compositionally biased region" description="Basic and acidic residues" evidence="1">
    <location>
        <begin position="101"/>
        <end position="121"/>
    </location>
</feature>
<evidence type="ECO:0000313" key="3">
    <source>
        <dbReference type="Proteomes" id="UP000669133"/>
    </source>
</evidence>
<dbReference type="AlphaFoldDB" id="A0A8H7ZIU1"/>
<feature type="compositionally biased region" description="Polar residues" evidence="1">
    <location>
        <begin position="40"/>
        <end position="56"/>
    </location>
</feature>
<evidence type="ECO:0000256" key="1">
    <source>
        <dbReference type="SAM" id="MobiDB-lite"/>
    </source>
</evidence>
<dbReference type="EMBL" id="JAEOAQ010000002">
    <property type="protein sequence ID" value="KAG5420435.1"/>
    <property type="molecule type" value="Genomic_DNA"/>
</dbReference>
<feature type="compositionally biased region" description="Acidic residues" evidence="1">
    <location>
        <begin position="171"/>
        <end position="192"/>
    </location>
</feature>
<protein>
    <submittedName>
        <fullName evidence="2">Uncharacterized protein</fullName>
    </submittedName>
</protein>
<dbReference type="GeneID" id="93650945"/>
<evidence type="ECO:0000313" key="2">
    <source>
        <dbReference type="EMBL" id="KAG5420435.1"/>
    </source>
</evidence>
<reference evidence="2 3" key="1">
    <citation type="submission" date="2020-12" db="EMBL/GenBank/DDBJ databases">
        <title>Effect of drift, selection, and recombination on the evolution of hybrid genomes in Candida yeast pathogens.</title>
        <authorList>
            <person name="Mixao V."/>
            <person name="Ksiezopolska E."/>
            <person name="Saus E."/>
            <person name="Boekhout T."/>
            <person name="Gacser A."/>
            <person name="Gabaldon T."/>
        </authorList>
    </citation>
    <scope>NUCLEOTIDE SEQUENCE [LARGE SCALE GENOMIC DNA]</scope>
    <source>
        <strain evidence="2 3">BP57</strain>
    </source>
</reference>
<organism evidence="2 3">
    <name type="scientific">Candida metapsilosis</name>
    <dbReference type="NCBI Taxonomy" id="273372"/>
    <lineage>
        <taxon>Eukaryota</taxon>
        <taxon>Fungi</taxon>
        <taxon>Dikarya</taxon>
        <taxon>Ascomycota</taxon>
        <taxon>Saccharomycotina</taxon>
        <taxon>Pichiomycetes</taxon>
        <taxon>Debaryomycetaceae</taxon>
        <taxon>Candida/Lodderomyces clade</taxon>
        <taxon>Candida</taxon>
    </lineage>
</organism>
<feature type="compositionally biased region" description="Basic and acidic residues" evidence="1">
    <location>
        <begin position="227"/>
        <end position="247"/>
    </location>
</feature>
<proteinExistence type="predicted"/>
<feature type="region of interest" description="Disordered" evidence="1">
    <location>
        <begin position="1"/>
        <end position="272"/>
    </location>
</feature>
<accession>A0A8H7ZIU1</accession>
<dbReference type="OrthoDB" id="4025352at2759"/>
<gene>
    <name evidence="2" type="ORF">I9W82_002316</name>
</gene>
<keyword evidence="3" id="KW-1185">Reference proteome</keyword>
<dbReference type="Proteomes" id="UP000669133">
    <property type="component" value="Unassembled WGS sequence"/>
</dbReference>
<feature type="compositionally biased region" description="Basic and acidic residues" evidence="1">
    <location>
        <begin position="261"/>
        <end position="272"/>
    </location>
</feature>
<feature type="compositionally biased region" description="Basic and acidic residues" evidence="1">
    <location>
        <begin position="203"/>
        <end position="218"/>
    </location>
</feature>
<dbReference type="RefSeq" id="XP_067549551.1">
    <property type="nucleotide sequence ID" value="XM_067691158.1"/>
</dbReference>
<comment type="caution">
    <text evidence="2">The sequence shown here is derived from an EMBL/GenBank/DDBJ whole genome shotgun (WGS) entry which is preliminary data.</text>
</comment>